<dbReference type="Pfam" id="PF08387">
    <property type="entry name" value="FBD"/>
    <property type="match status" value="1"/>
</dbReference>
<dbReference type="Proteomes" id="UP001210211">
    <property type="component" value="Unassembled WGS sequence"/>
</dbReference>
<feature type="domain" description="F-box/LRR-repeat protein 15/At3g58940/PEG3-like LRR" evidence="3">
    <location>
        <begin position="103"/>
        <end position="335"/>
    </location>
</feature>
<evidence type="ECO:0000313" key="4">
    <source>
        <dbReference type="EMBL" id="KAJ3701954.1"/>
    </source>
</evidence>
<dbReference type="InterPro" id="IPR001810">
    <property type="entry name" value="F-box_dom"/>
</dbReference>
<keyword evidence="5" id="KW-1185">Reference proteome</keyword>
<dbReference type="InterPro" id="IPR032675">
    <property type="entry name" value="LRR_dom_sf"/>
</dbReference>
<reference evidence="4 5" key="1">
    <citation type="journal article" date="2022" name="Cell">
        <title>Repeat-based holocentromeres influence genome architecture and karyotype evolution.</title>
        <authorList>
            <person name="Hofstatter P.G."/>
            <person name="Thangavel G."/>
            <person name="Lux T."/>
            <person name="Neumann P."/>
            <person name="Vondrak T."/>
            <person name="Novak P."/>
            <person name="Zhang M."/>
            <person name="Costa L."/>
            <person name="Castellani M."/>
            <person name="Scott A."/>
            <person name="Toegelov H."/>
            <person name="Fuchs J."/>
            <person name="Mata-Sucre Y."/>
            <person name="Dias Y."/>
            <person name="Vanzela A.L.L."/>
            <person name="Huettel B."/>
            <person name="Almeida C.C.S."/>
            <person name="Simkova H."/>
            <person name="Souza G."/>
            <person name="Pedrosa-Harand A."/>
            <person name="Macas J."/>
            <person name="Mayer K.F.X."/>
            <person name="Houben A."/>
            <person name="Marques A."/>
        </authorList>
    </citation>
    <scope>NUCLEOTIDE SEQUENCE [LARGE SCALE GENOMIC DNA]</scope>
    <source>
        <strain evidence="4">RhyTen1mFocal</strain>
    </source>
</reference>
<comment type="caution">
    <text evidence="4">The sequence shown here is derived from an EMBL/GenBank/DDBJ whole genome shotgun (WGS) entry which is preliminary data.</text>
</comment>
<dbReference type="InterPro" id="IPR055411">
    <property type="entry name" value="LRR_FXL15/At3g58940/PEG3-like"/>
</dbReference>
<dbReference type="SUPFAM" id="SSF52047">
    <property type="entry name" value="RNI-like"/>
    <property type="match status" value="1"/>
</dbReference>
<evidence type="ECO:0000259" key="2">
    <source>
        <dbReference type="Pfam" id="PF08387"/>
    </source>
</evidence>
<feature type="domain" description="FBD" evidence="2">
    <location>
        <begin position="360"/>
        <end position="397"/>
    </location>
</feature>
<evidence type="ECO:0000313" key="5">
    <source>
        <dbReference type="Proteomes" id="UP001210211"/>
    </source>
</evidence>
<evidence type="ECO:0000259" key="1">
    <source>
        <dbReference type="Pfam" id="PF00646"/>
    </source>
</evidence>
<dbReference type="InterPro" id="IPR053781">
    <property type="entry name" value="F-box_AtFBL13-like"/>
</dbReference>
<dbReference type="Pfam" id="PF00646">
    <property type="entry name" value="F-box"/>
    <property type="match status" value="1"/>
</dbReference>
<dbReference type="EMBL" id="JAMRDG010000001">
    <property type="protein sequence ID" value="KAJ3701954.1"/>
    <property type="molecule type" value="Genomic_DNA"/>
</dbReference>
<dbReference type="InterPro" id="IPR036047">
    <property type="entry name" value="F-box-like_dom_sf"/>
</dbReference>
<gene>
    <name evidence="4" type="ORF">LUZ61_005659</name>
</gene>
<accession>A0AAD5ZQB9</accession>
<feature type="domain" description="F-box" evidence="1">
    <location>
        <begin position="29"/>
        <end position="64"/>
    </location>
</feature>
<proteinExistence type="predicted"/>
<dbReference type="CDD" id="cd22160">
    <property type="entry name" value="F-box_AtFBL13-like"/>
    <property type="match status" value="1"/>
</dbReference>
<evidence type="ECO:0008006" key="6">
    <source>
        <dbReference type="Google" id="ProtNLM"/>
    </source>
</evidence>
<dbReference type="SUPFAM" id="SSF81383">
    <property type="entry name" value="F-box domain"/>
    <property type="match status" value="1"/>
</dbReference>
<dbReference type="PANTHER" id="PTHR32141">
    <property type="match status" value="1"/>
</dbReference>
<dbReference type="PANTHER" id="PTHR32141:SF46">
    <property type="entry name" value="F-BOX DOMAIN-CONTAINING PROTEIN"/>
    <property type="match status" value="1"/>
</dbReference>
<dbReference type="InterPro" id="IPR006566">
    <property type="entry name" value="FBD"/>
</dbReference>
<organism evidence="4 5">
    <name type="scientific">Rhynchospora tenuis</name>
    <dbReference type="NCBI Taxonomy" id="198213"/>
    <lineage>
        <taxon>Eukaryota</taxon>
        <taxon>Viridiplantae</taxon>
        <taxon>Streptophyta</taxon>
        <taxon>Embryophyta</taxon>
        <taxon>Tracheophyta</taxon>
        <taxon>Spermatophyta</taxon>
        <taxon>Magnoliopsida</taxon>
        <taxon>Liliopsida</taxon>
        <taxon>Poales</taxon>
        <taxon>Cyperaceae</taxon>
        <taxon>Cyperoideae</taxon>
        <taxon>Rhynchosporeae</taxon>
        <taxon>Rhynchospora</taxon>
    </lineage>
</organism>
<dbReference type="Gene3D" id="1.20.1280.50">
    <property type="match status" value="1"/>
</dbReference>
<dbReference type="Gene3D" id="3.80.10.10">
    <property type="entry name" value="Ribonuclease Inhibitor"/>
    <property type="match status" value="1"/>
</dbReference>
<dbReference type="InterPro" id="IPR055302">
    <property type="entry name" value="F-box_dom-containing"/>
</dbReference>
<protein>
    <recommendedName>
        <fullName evidence="6">F-box domain-containing protein</fullName>
    </recommendedName>
</protein>
<dbReference type="AlphaFoldDB" id="A0AAD5ZQB9"/>
<name>A0AAD5ZQB9_9POAL</name>
<dbReference type="Pfam" id="PF24758">
    <property type="entry name" value="LRR_At5g56370"/>
    <property type="match status" value="1"/>
</dbReference>
<evidence type="ECO:0000259" key="3">
    <source>
        <dbReference type="Pfam" id="PF24758"/>
    </source>
</evidence>
<sequence length="448" mass="51159">MSSTAKRKRATNPDPPPVPLQLEGPDFFSLVPDCLVISILSLLPAHDAARTSVLSSRWRHLWKAASLRLDVPVDEQTVSRIFDSHHGPIESLRLSCFTYATMDHFLKLAVQRGIPELTIVFSFFGPDTYELPPFLLRCNSLHQLSLVCCWFHFPLPLLPSIFPNLTELSLTDVLLNNDLLQILLSKCGSLETLRLISSWASPLISISSPRLRKLVFDWGFIYWNDKVTAELIIKDAPNLESLMLGDRETRDANLYVLDAPKLQLLGFLCMDFKVLQLGGTLLQQQPASDFQINAMPCQMTMLSSVKVLAIKMEHSFDKTILDLMRCFPCLENLYILKYGGNRNKNYLDKGIWDEHGFLSFLDHLKTVTVKGFYGNQSDVELVRYLVVYGKVLRKITLLCSKAFSEKFVEAKKRQFCIEKRASSDLELVFFRDTKSNVHFSLWNELMAR</sequence>